<gene>
    <name evidence="2" type="ORF">NFI88_06795</name>
</gene>
<evidence type="ECO:0000313" key="2">
    <source>
        <dbReference type="EMBL" id="MCQ8240551.1"/>
    </source>
</evidence>
<feature type="domain" description="HTH cro/C1-type" evidence="1">
    <location>
        <begin position="31"/>
        <end position="71"/>
    </location>
</feature>
<dbReference type="Gene3D" id="1.10.260.40">
    <property type="entry name" value="lambda repressor-like DNA-binding domains"/>
    <property type="match status" value="1"/>
</dbReference>
<reference evidence="2 3" key="1">
    <citation type="submission" date="2022-06" db="EMBL/GenBank/DDBJ databases">
        <title>Rhizosaccharibacter gen. nov. sp. nov. KSS12, endophytic bacteria isolated from sugarcane.</title>
        <authorList>
            <person name="Pitiwittayakul N."/>
        </authorList>
    </citation>
    <scope>NUCLEOTIDE SEQUENCE [LARGE SCALE GENOMIC DNA]</scope>
    <source>
        <strain evidence="2 3">KSS12</strain>
    </source>
</reference>
<dbReference type="PROSITE" id="PS50943">
    <property type="entry name" value="HTH_CROC1"/>
    <property type="match status" value="1"/>
</dbReference>
<keyword evidence="3" id="KW-1185">Reference proteome</keyword>
<comment type="caution">
    <text evidence="2">The sequence shown here is derived from an EMBL/GenBank/DDBJ whole genome shotgun (WGS) entry which is preliminary data.</text>
</comment>
<accession>A0ABT1VW25</accession>
<evidence type="ECO:0000313" key="3">
    <source>
        <dbReference type="Proteomes" id="UP001524547"/>
    </source>
</evidence>
<dbReference type="SUPFAM" id="SSF47413">
    <property type="entry name" value="lambda repressor-like DNA-binding domains"/>
    <property type="match status" value="1"/>
</dbReference>
<dbReference type="CDD" id="cd00093">
    <property type="entry name" value="HTH_XRE"/>
    <property type="match status" value="1"/>
</dbReference>
<evidence type="ECO:0000259" key="1">
    <source>
        <dbReference type="PROSITE" id="PS50943"/>
    </source>
</evidence>
<proteinExistence type="predicted"/>
<dbReference type="RefSeq" id="WP_422919301.1">
    <property type="nucleotide sequence ID" value="NZ_JAMZEJ010000004.1"/>
</dbReference>
<dbReference type="Proteomes" id="UP001524547">
    <property type="component" value="Unassembled WGS sequence"/>
</dbReference>
<dbReference type="InterPro" id="IPR010982">
    <property type="entry name" value="Lambda_DNA-bd_dom_sf"/>
</dbReference>
<sequence length="86" mass="9291">MTGRTITVEGAMTPDDLRRELSQRCKHRGGQAAFARKAGVSPSTISSVLSGRLPVNEVIANAMGFFRPGFFQPARDQRRARDAAGS</sequence>
<dbReference type="EMBL" id="JAMZEJ010000004">
    <property type="protein sequence ID" value="MCQ8240551.1"/>
    <property type="molecule type" value="Genomic_DNA"/>
</dbReference>
<protein>
    <submittedName>
        <fullName evidence="2">Helix-turn-helix domain-containing protein</fullName>
    </submittedName>
</protein>
<organism evidence="2 3">
    <name type="scientific">Rhizosaccharibacter radicis</name>
    <dbReference type="NCBI Taxonomy" id="2782605"/>
    <lineage>
        <taxon>Bacteria</taxon>
        <taxon>Pseudomonadati</taxon>
        <taxon>Pseudomonadota</taxon>
        <taxon>Alphaproteobacteria</taxon>
        <taxon>Acetobacterales</taxon>
        <taxon>Acetobacteraceae</taxon>
        <taxon>Rhizosaccharibacter</taxon>
    </lineage>
</organism>
<name>A0ABT1VW25_9PROT</name>
<dbReference type="InterPro" id="IPR001387">
    <property type="entry name" value="Cro/C1-type_HTH"/>
</dbReference>